<name>A0A8J8SZV8_HALGN</name>
<keyword evidence="10" id="KW-1185">Reference proteome</keyword>
<accession>A0A8J8SZV8</accession>
<gene>
    <name evidence="9" type="ORF">FGO68_gene8792</name>
</gene>
<comment type="caution">
    <text evidence="9">The sequence shown here is derived from an EMBL/GenBank/DDBJ whole genome shotgun (WGS) entry which is preliminary data.</text>
</comment>
<organism evidence="9 10">
    <name type="scientific">Halteria grandinella</name>
    <dbReference type="NCBI Taxonomy" id="5974"/>
    <lineage>
        <taxon>Eukaryota</taxon>
        <taxon>Sar</taxon>
        <taxon>Alveolata</taxon>
        <taxon>Ciliophora</taxon>
        <taxon>Intramacronucleata</taxon>
        <taxon>Spirotrichea</taxon>
        <taxon>Stichotrichia</taxon>
        <taxon>Sporadotrichida</taxon>
        <taxon>Halteriidae</taxon>
        <taxon>Halteria</taxon>
    </lineage>
</organism>
<protein>
    <recommendedName>
        <fullName evidence="7">Gamma-soluble NSF attachment protein</fullName>
    </recommendedName>
    <alternativeName>
        <fullName evidence="8">N-ethylmaleimide-sensitive factor attachment protein gamma</fullName>
    </alternativeName>
</protein>
<dbReference type="InterPro" id="IPR000744">
    <property type="entry name" value="NSF_attach"/>
</dbReference>
<dbReference type="PANTHER" id="PTHR13768">
    <property type="entry name" value="SOLUBLE NSF ATTACHMENT PROTEIN SNAP"/>
    <property type="match status" value="1"/>
</dbReference>
<dbReference type="OrthoDB" id="301234at2759"/>
<sequence>MVEKAGGSQLAEADKAMKKGDSSLKTGLFKWSPNYLEASMQYEKAAKIYKQLGDKKKAVDAYLKWSTACEHENENYGAAEGLVEAAFLEANRNQSLEYLKKAQNFYKIYGTQNRGQATLKQFAQKCLEKSDDEASQRFALDIYQALYEEIFDDDNYAWNPDILNSYMQLLMQRNEFKRAIEAKRKFIAHMIKEGTIDHQIRRAYLEIVCIQIISEEFTKIEETLQRFNSDAGGSAYQSDEYRMASEVKEALEARDFKKLEVLTKKPLFSFLETEIVRCLKRFVMNPPPGLIEGEVIKGTADDKKKKLEGLLL</sequence>
<comment type="subcellular location">
    <subcellularLocation>
        <location evidence="1">Membrane</location>
        <topology evidence="1">Peripheral membrane protein</topology>
    </subcellularLocation>
</comment>
<evidence type="ECO:0000256" key="3">
    <source>
        <dbReference type="ARBA" id="ARBA00022448"/>
    </source>
</evidence>
<keyword evidence="6" id="KW-0472">Membrane</keyword>
<dbReference type="GO" id="GO:0019905">
    <property type="term" value="F:syntaxin binding"/>
    <property type="evidence" value="ECO:0007669"/>
    <property type="project" value="TreeGrafter"/>
</dbReference>
<evidence type="ECO:0000256" key="2">
    <source>
        <dbReference type="ARBA" id="ARBA00010050"/>
    </source>
</evidence>
<dbReference type="SUPFAM" id="SSF48452">
    <property type="entry name" value="TPR-like"/>
    <property type="match status" value="1"/>
</dbReference>
<dbReference type="EMBL" id="RRYP01013029">
    <property type="protein sequence ID" value="TNV76745.1"/>
    <property type="molecule type" value="Genomic_DNA"/>
</dbReference>
<evidence type="ECO:0000313" key="10">
    <source>
        <dbReference type="Proteomes" id="UP000785679"/>
    </source>
</evidence>
<proteinExistence type="inferred from homology"/>
<comment type="similarity">
    <text evidence="2">Belongs to the SNAP family.</text>
</comment>
<evidence type="ECO:0000256" key="5">
    <source>
        <dbReference type="ARBA" id="ARBA00022927"/>
    </source>
</evidence>
<dbReference type="GO" id="GO:0016192">
    <property type="term" value="P:vesicle-mediated transport"/>
    <property type="evidence" value="ECO:0007669"/>
    <property type="project" value="UniProtKB-KW"/>
</dbReference>
<keyword evidence="3" id="KW-0813">Transport</keyword>
<keyword evidence="5" id="KW-0653">Protein transport</keyword>
<evidence type="ECO:0000256" key="7">
    <source>
        <dbReference type="ARBA" id="ARBA00040047"/>
    </source>
</evidence>
<reference evidence="9" key="1">
    <citation type="submission" date="2019-06" db="EMBL/GenBank/DDBJ databases">
        <authorList>
            <person name="Zheng W."/>
        </authorList>
    </citation>
    <scope>NUCLEOTIDE SEQUENCE</scope>
    <source>
        <strain evidence="9">QDHG01</strain>
    </source>
</reference>
<dbReference type="Gene3D" id="1.25.40.10">
    <property type="entry name" value="Tetratricopeptide repeat domain"/>
    <property type="match status" value="1"/>
</dbReference>
<dbReference type="GO" id="GO:0031201">
    <property type="term" value="C:SNARE complex"/>
    <property type="evidence" value="ECO:0007669"/>
    <property type="project" value="TreeGrafter"/>
</dbReference>
<dbReference type="GO" id="GO:0005774">
    <property type="term" value="C:vacuolar membrane"/>
    <property type="evidence" value="ECO:0007669"/>
    <property type="project" value="TreeGrafter"/>
</dbReference>
<evidence type="ECO:0000256" key="4">
    <source>
        <dbReference type="ARBA" id="ARBA00022892"/>
    </source>
</evidence>
<evidence type="ECO:0000256" key="8">
    <source>
        <dbReference type="ARBA" id="ARBA00042485"/>
    </source>
</evidence>
<evidence type="ECO:0000313" key="9">
    <source>
        <dbReference type="EMBL" id="TNV76745.1"/>
    </source>
</evidence>
<dbReference type="GO" id="GO:0005483">
    <property type="term" value="F:soluble NSF attachment protein activity"/>
    <property type="evidence" value="ECO:0007669"/>
    <property type="project" value="TreeGrafter"/>
</dbReference>
<dbReference type="GO" id="GO:0006886">
    <property type="term" value="P:intracellular protein transport"/>
    <property type="evidence" value="ECO:0007669"/>
    <property type="project" value="InterPro"/>
</dbReference>
<dbReference type="AlphaFoldDB" id="A0A8J8SZV8"/>
<dbReference type="Pfam" id="PF14938">
    <property type="entry name" value="SNAP"/>
    <property type="match status" value="1"/>
</dbReference>
<evidence type="ECO:0000256" key="1">
    <source>
        <dbReference type="ARBA" id="ARBA00004170"/>
    </source>
</evidence>
<dbReference type="PANTHER" id="PTHR13768:SF2">
    <property type="entry name" value="GAMMA-SOLUBLE NSF ATTACHMENT PROTEIN"/>
    <property type="match status" value="1"/>
</dbReference>
<dbReference type="InterPro" id="IPR011990">
    <property type="entry name" value="TPR-like_helical_dom_sf"/>
</dbReference>
<dbReference type="Proteomes" id="UP000785679">
    <property type="component" value="Unassembled WGS sequence"/>
</dbReference>
<keyword evidence="4" id="KW-0931">ER-Golgi transport</keyword>
<evidence type="ECO:0000256" key="6">
    <source>
        <dbReference type="ARBA" id="ARBA00023136"/>
    </source>
</evidence>